<dbReference type="Gene3D" id="3.60.10.10">
    <property type="entry name" value="Endonuclease/exonuclease/phosphatase"/>
    <property type="match status" value="1"/>
</dbReference>
<keyword evidence="3" id="KW-0378">Hydrolase</keyword>
<evidence type="ECO:0000313" key="3">
    <source>
        <dbReference type="EMBL" id="QDT34477.1"/>
    </source>
</evidence>
<dbReference type="RefSeq" id="WP_145202469.1">
    <property type="nucleotide sequence ID" value="NZ_CP036267.1"/>
</dbReference>
<evidence type="ECO:0000313" key="4">
    <source>
        <dbReference type="Proteomes" id="UP000315724"/>
    </source>
</evidence>
<organism evidence="3 4">
    <name type="scientific">Thalassoglobus polymorphus</name>
    <dbReference type="NCBI Taxonomy" id="2527994"/>
    <lineage>
        <taxon>Bacteria</taxon>
        <taxon>Pseudomonadati</taxon>
        <taxon>Planctomycetota</taxon>
        <taxon>Planctomycetia</taxon>
        <taxon>Planctomycetales</taxon>
        <taxon>Planctomycetaceae</taxon>
        <taxon>Thalassoglobus</taxon>
    </lineage>
</organism>
<dbReference type="PANTHER" id="PTHR41349">
    <property type="match status" value="1"/>
</dbReference>
<keyword evidence="4" id="KW-1185">Reference proteome</keyword>
<proteinExistence type="predicted"/>
<dbReference type="GO" id="GO:0004527">
    <property type="term" value="F:exonuclease activity"/>
    <property type="evidence" value="ECO:0007669"/>
    <property type="project" value="UniProtKB-KW"/>
</dbReference>
<keyword evidence="3" id="KW-0540">Nuclease</keyword>
<dbReference type="InterPro" id="IPR036691">
    <property type="entry name" value="Endo/exonu/phosph_ase_sf"/>
</dbReference>
<dbReference type="Pfam" id="PF03372">
    <property type="entry name" value="Exo_endo_phos"/>
    <property type="match status" value="1"/>
</dbReference>
<protein>
    <submittedName>
        <fullName evidence="3">Endonuclease/Exonuclease/phosphatase family protein</fullName>
    </submittedName>
</protein>
<dbReference type="PANTHER" id="PTHR41349:SF1">
    <property type="entry name" value="PROTEIN CBG08683"/>
    <property type="match status" value="1"/>
</dbReference>
<keyword evidence="3" id="KW-0255">Endonuclease</keyword>
<accession>A0A517QS86</accession>
<reference evidence="3 4" key="1">
    <citation type="submission" date="2019-02" db="EMBL/GenBank/DDBJ databases">
        <title>Deep-cultivation of Planctomycetes and their phenomic and genomic characterization uncovers novel biology.</title>
        <authorList>
            <person name="Wiegand S."/>
            <person name="Jogler M."/>
            <person name="Boedeker C."/>
            <person name="Pinto D."/>
            <person name="Vollmers J."/>
            <person name="Rivas-Marin E."/>
            <person name="Kohn T."/>
            <person name="Peeters S.H."/>
            <person name="Heuer A."/>
            <person name="Rast P."/>
            <person name="Oberbeckmann S."/>
            <person name="Bunk B."/>
            <person name="Jeske O."/>
            <person name="Meyerdierks A."/>
            <person name="Storesund J.E."/>
            <person name="Kallscheuer N."/>
            <person name="Luecker S."/>
            <person name="Lage O.M."/>
            <person name="Pohl T."/>
            <person name="Merkel B.J."/>
            <person name="Hornburger P."/>
            <person name="Mueller R.-W."/>
            <person name="Bruemmer F."/>
            <person name="Labrenz M."/>
            <person name="Spormann A.M."/>
            <person name="Op den Camp H."/>
            <person name="Overmann J."/>
            <person name="Amann R."/>
            <person name="Jetten M.S.M."/>
            <person name="Mascher T."/>
            <person name="Medema M.H."/>
            <person name="Devos D.P."/>
            <person name="Kaster A.-K."/>
            <person name="Ovreas L."/>
            <person name="Rohde M."/>
            <person name="Galperin M.Y."/>
            <person name="Jogler C."/>
        </authorList>
    </citation>
    <scope>NUCLEOTIDE SEQUENCE [LARGE SCALE GENOMIC DNA]</scope>
    <source>
        <strain evidence="3 4">Mal48</strain>
    </source>
</reference>
<dbReference type="SUPFAM" id="SSF56219">
    <property type="entry name" value="DNase I-like"/>
    <property type="match status" value="1"/>
</dbReference>
<dbReference type="InterPro" id="IPR005135">
    <property type="entry name" value="Endo/exonuclease/phosphatase"/>
</dbReference>
<feature type="domain" description="Endonuclease/exonuclease/phosphatase" evidence="2">
    <location>
        <begin position="34"/>
        <end position="303"/>
    </location>
</feature>
<dbReference type="KEGG" id="tpol:Mal48_37380"/>
<keyword evidence="3" id="KW-0269">Exonuclease</keyword>
<dbReference type="AlphaFoldDB" id="A0A517QS86"/>
<feature type="signal peptide" evidence="1">
    <location>
        <begin position="1"/>
        <end position="25"/>
    </location>
</feature>
<evidence type="ECO:0000256" key="1">
    <source>
        <dbReference type="SAM" id="SignalP"/>
    </source>
</evidence>
<dbReference type="Proteomes" id="UP000315724">
    <property type="component" value="Chromosome"/>
</dbReference>
<feature type="chain" id="PRO_5021769712" evidence="1">
    <location>
        <begin position="26"/>
        <end position="317"/>
    </location>
</feature>
<evidence type="ECO:0000259" key="2">
    <source>
        <dbReference type="Pfam" id="PF03372"/>
    </source>
</evidence>
<name>A0A517QS86_9PLAN</name>
<dbReference type="EMBL" id="CP036267">
    <property type="protein sequence ID" value="QDT34477.1"/>
    <property type="molecule type" value="Genomic_DNA"/>
</dbReference>
<dbReference type="GO" id="GO:0004519">
    <property type="term" value="F:endonuclease activity"/>
    <property type="evidence" value="ECO:0007669"/>
    <property type="project" value="UniProtKB-KW"/>
</dbReference>
<sequence precursor="true">MMQMFTRYQCRALLILLTFTGSSVADEPQTLRVMTFNLWVGGEAGGQPLSKSAEVIQKAGADVVGLQETAGKVQAGKRLDRAKELAEILGWNYLNQNGRTAIISRFPILRSTPNKWGAEIQLPSKQTIFLFNAHLAHAPYQPYQLLNIPYHNGAFLKTEQEAIAAAKAARGEQVQQLLSEINTFQKLNLPMFVTGDFNEPSHLDWTAETVEAEQSPISVRWPSTEAVLAAGFVDGYRVAHPDPVKKRGLTWTPLTKVTDPKDRHDRIDFVMCSTKRARVTEAKIIGESKQYADIVVENYPSDHRAVVVEVKLLHEPK</sequence>
<keyword evidence="1" id="KW-0732">Signal</keyword>
<gene>
    <name evidence="3" type="ORF">Mal48_37380</name>
</gene>
<dbReference type="OrthoDB" id="9812856at2"/>